<keyword evidence="2" id="KW-0238">DNA-binding</keyword>
<dbReference type="Proteomes" id="UP000031258">
    <property type="component" value="Unassembled WGS sequence"/>
</dbReference>
<proteinExistence type="predicted"/>
<dbReference type="OrthoDB" id="461984at2"/>
<evidence type="ECO:0000313" key="5">
    <source>
        <dbReference type="EMBL" id="KIE05430.1"/>
    </source>
</evidence>
<dbReference type="SUPFAM" id="SSF47413">
    <property type="entry name" value="lambda repressor-like DNA-binding domains"/>
    <property type="match status" value="1"/>
</dbReference>
<dbReference type="PANTHER" id="PTHR36511:SF3">
    <property type="entry name" value="ANTITOXIN HIGA-2"/>
    <property type="match status" value="1"/>
</dbReference>
<dbReference type="EMBL" id="JSWE01000095">
    <property type="protein sequence ID" value="KIE05430.1"/>
    <property type="molecule type" value="Genomic_DNA"/>
</dbReference>
<organism evidence="5 6">
    <name type="scientific">Candidatus Jidaibacter acanthamoebae</name>
    <dbReference type="NCBI Taxonomy" id="86105"/>
    <lineage>
        <taxon>Bacteria</taxon>
        <taxon>Pseudomonadati</taxon>
        <taxon>Pseudomonadota</taxon>
        <taxon>Alphaproteobacteria</taxon>
        <taxon>Rickettsiales</taxon>
        <taxon>Candidatus Midichloriaceae</taxon>
        <taxon>Candidatus Jidaibacter</taxon>
    </lineage>
</organism>
<dbReference type="AlphaFoldDB" id="A0A0C1QZG4"/>
<dbReference type="GO" id="GO:0003677">
    <property type="term" value="F:DNA binding"/>
    <property type="evidence" value="ECO:0007669"/>
    <property type="project" value="UniProtKB-KW"/>
</dbReference>
<dbReference type="InterPro" id="IPR001387">
    <property type="entry name" value="Cro/C1-type_HTH"/>
</dbReference>
<keyword evidence="6" id="KW-1185">Reference proteome</keyword>
<evidence type="ECO:0000256" key="2">
    <source>
        <dbReference type="ARBA" id="ARBA00023125"/>
    </source>
</evidence>
<dbReference type="SMART" id="SM00530">
    <property type="entry name" value="HTH_XRE"/>
    <property type="match status" value="1"/>
</dbReference>
<keyword evidence="1" id="KW-0805">Transcription regulation</keyword>
<evidence type="ECO:0000313" key="6">
    <source>
        <dbReference type="Proteomes" id="UP000031258"/>
    </source>
</evidence>
<evidence type="ECO:0000256" key="3">
    <source>
        <dbReference type="ARBA" id="ARBA00023163"/>
    </source>
</evidence>
<dbReference type="Pfam" id="PF15731">
    <property type="entry name" value="MqsA_antitoxin"/>
    <property type="match status" value="1"/>
</dbReference>
<evidence type="ECO:0000259" key="4">
    <source>
        <dbReference type="PROSITE" id="PS50943"/>
    </source>
</evidence>
<protein>
    <submittedName>
        <fullName evidence="5">Virulence gene repressor RsaL</fullName>
    </submittedName>
</protein>
<gene>
    <name evidence="5" type="ORF">NF27_DS00020</name>
</gene>
<name>A0A0C1QZG4_9RICK</name>
<sequence>MDNNYSELYELYEKLKKSNAVLEPLSPAKIKAIRKSYNLSQLGFAKMLKIKVKTLQNYEIGRTTPPSTATALFILARDHPELFNECIEPNSKPFMY</sequence>
<dbReference type="InterPro" id="IPR010982">
    <property type="entry name" value="Lambda_DNA-bd_dom_sf"/>
</dbReference>
<evidence type="ECO:0000256" key="1">
    <source>
        <dbReference type="ARBA" id="ARBA00023015"/>
    </source>
</evidence>
<accession>A0A0C1QZG4</accession>
<reference evidence="5 6" key="1">
    <citation type="submission" date="2014-11" db="EMBL/GenBank/DDBJ databases">
        <title>A Rickettsiales Symbiont of Amoebae With Ancient Features.</title>
        <authorList>
            <person name="Schulz F."/>
            <person name="Martijn J."/>
            <person name="Wascher F."/>
            <person name="Kostanjsek R."/>
            <person name="Ettema T.J."/>
            <person name="Horn M."/>
        </authorList>
    </citation>
    <scope>NUCLEOTIDE SEQUENCE [LARGE SCALE GENOMIC DNA]</scope>
    <source>
        <strain evidence="5 6">UWC36</strain>
    </source>
</reference>
<feature type="domain" description="HTH cro/C1-type" evidence="4">
    <location>
        <begin position="30"/>
        <end position="65"/>
    </location>
</feature>
<dbReference type="PANTHER" id="PTHR36511">
    <property type="entry name" value="MERR FAMILY BACTERIAL REGULATORY PROTEIN"/>
    <property type="match status" value="1"/>
</dbReference>
<dbReference type="RefSeq" id="WP_039456197.1">
    <property type="nucleotide sequence ID" value="NZ_JSWE01000095.1"/>
</dbReference>
<keyword evidence="3" id="KW-0804">Transcription</keyword>
<dbReference type="CDD" id="cd00093">
    <property type="entry name" value="HTH_XRE"/>
    <property type="match status" value="1"/>
</dbReference>
<dbReference type="Gene3D" id="1.10.260.40">
    <property type="entry name" value="lambda repressor-like DNA-binding domains"/>
    <property type="match status" value="1"/>
</dbReference>
<dbReference type="InterPro" id="IPR032758">
    <property type="entry name" value="MqsA/HigA-2"/>
</dbReference>
<comment type="caution">
    <text evidence="5">The sequence shown here is derived from an EMBL/GenBank/DDBJ whole genome shotgun (WGS) entry which is preliminary data.</text>
</comment>
<dbReference type="PROSITE" id="PS50943">
    <property type="entry name" value="HTH_CROC1"/>
    <property type="match status" value="1"/>
</dbReference>
<dbReference type="InterPro" id="IPR052359">
    <property type="entry name" value="HTH-type_reg/antitoxin"/>
</dbReference>